<evidence type="ECO:0000256" key="8">
    <source>
        <dbReference type="ARBA" id="ARBA00023034"/>
    </source>
</evidence>
<accession>A0A336KIL1</accession>
<dbReference type="InterPro" id="IPR048684">
    <property type="entry name" value="COG4_C"/>
</dbReference>
<dbReference type="InterPro" id="IPR048682">
    <property type="entry name" value="COG4"/>
</dbReference>
<dbReference type="GO" id="GO:0007030">
    <property type="term" value="P:Golgi organization"/>
    <property type="evidence" value="ECO:0007669"/>
    <property type="project" value="TreeGrafter"/>
</dbReference>
<dbReference type="EMBL" id="UFQS01000186">
    <property type="protein sequence ID" value="SSX00900.1"/>
    <property type="molecule type" value="Genomic_DNA"/>
</dbReference>
<evidence type="ECO:0000256" key="7">
    <source>
        <dbReference type="ARBA" id="ARBA00022927"/>
    </source>
</evidence>
<evidence type="ECO:0000256" key="9">
    <source>
        <dbReference type="ARBA" id="ARBA00023136"/>
    </source>
</evidence>
<dbReference type="OMA" id="RASECQQ"/>
<dbReference type="Gene3D" id="1.20.58.1970">
    <property type="match status" value="1"/>
</dbReference>
<evidence type="ECO:0000256" key="10">
    <source>
        <dbReference type="ARBA" id="ARBA00031340"/>
    </source>
</evidence>
<reference evidence="13" key="2">
    <citation type="submission" date="2018-07" db="EMBL/GenBank/DDBJ databases">
        <authorList>
            <person name="Quirk P.G."/>
            <person name="Krulwich T.A."/>
        </authorList>
    </citation>
    <scope>NUCLEOTIDE SEQUENCE</scope>
</reference>
<keyword evidence="7" id="KW-0653">Protein transport</keyword>
<evidence type="ECO:0000256" key="4">
    <source>
        <dbReference type="ARBA" id="ARBA00011166"/>
    </source>
</evidence>
<gene>
    <name evidence="12" type="primary">CSON004406</name>
</gene>
<evidence type="ECO:0000256" key="6">
    <source>
        <dbReference type="ARBA" id="ARBA00022448"/>
    </source>
</evidence>
<comment type="similarity">
    <text evidence="3">Belongs to the COG4 family.</text>
</comment>
<dbReference type="GO" id="GO:0006890">
    <property type="term" value="P:retrograde vesicle-mediated transport, Golgi to endoplasmic reticulum"/>
    <property type="evidence" value="ECO:0007669"/>
    <property type="project" value="TreeGrafter"/>
</dbReference>
<evidence type="ECO:0000256" key="5">
    <source>
        <dbReference type="ARBA" id="ARBA00020975"/>
    </source>
</evidence>
<dbReference type="GO" id="GO:0000139">
    <property type="term" value="C:Golgi membrane"/>
    <property type="evidence" value="ECO:0007669"/>
    <property type="project" value="UniProtKB-SubCell"/>
</dbReference>
<keyword evidence="9" id="KW-0472">Membrane</keyword>
<proteinExistence type="inferred from homology"/>
<organism evidence="12">
    <name type="scientific">Culicoides sonorensis</name>
    <name type="common">Biting midge</name>
    <dbReference type="NCBI Taxonomy" id="179676"/>
    <lineage>
        <taxon>Eukaryota</taxon>
        <taxon>Metazoa</taxon>
        <taxon>Ecdysozoa</taxon>
        <taxon>Arthropoda</taxon>
        <taxon>Hexapoda</taxon>
        <taxon>Insecta</taxon>
        <taxon>Pterygota</taxon>
        <taxon>Neoptera</taxon>
        <taxon>Endopterygota</taxon>
        <taxon>Diptera</taxon>
        <taxon>Nematocera</taxon>
        <taxon>Chironomoidea</taxon>
        <taxon>Ceratopogonidae</taxon>
        <taxon>Ceratopogoninae</taxon>
        <taxon>Culicoides</taxon>
        <taxon>Monoculicoides</taxon>
    </lineage>
</organism>
<dbReference type="Gene3D" id="1.10.287.1060">
    <property type="entry name" value="ESAT-6-like"/>
    <property type="match status" value="1"/>
</dbReference>
<protein>
    <recommendedName>
        <fullName evidence="5">Conserved oligomeric Golgi complex subunit 4</fullName>
    </recommendedName>
    <alternativeName>
        <fullName evidence="10">Component of oligomeric Golgi complex 4</fullName>
    </alternativeName>
</protein>
<dbReference type="Pfam" id="PF20663">
    <property type="entry name" value="COG4_N"/>
    <property type="match status" value="1"/>
</dbReference>
<dbReference type="VEuPathDB" id="VectorBase:CSON004406"/>
<evidence type="ECO:0000256" key="3">
    <source>
        <dbReference type="ARBA" id="ARBA00009215"/>
    </source>
</evidence>
<dbReference type="InterPro" id="IPR048680">
    <property type="entry name" value="COG4_N"/>
</dbReference>
<comment type="subunit">
    <text evidence="4">Component of the conserved oligomeric Golgi complex which is composed of eight different subunits and is required for normal Golgi morphology and localization.</text>
</comment>
<dbReference type="Pfam" id="PF20662">
    <property type="entry name" value="COG4_C"/>
    <property type="match status" value="1"/>
</dbReference>
<comment type="function">
    <text evidence="1">Required for normal Golgi function.</text>
</comment>
<evidence type="ECO:0000313" key="12">
    <source>
        <dbReference type="EMBL" id="SSX00900.1"/>
    </source>
</evidence>
<dbReference type="FunFam" id="1.10.287.1060:FF:000014">
    <property type="entry name" value="conserved oligomeric Golgi complex subunit 4"/>
    <property type="match status" value="1"/>
</dbReference>
<evidence type="ECO:0000313" key="13">
    <source>
        <dbReference type="EMBL" id="SSX21280.1"/>
    </source>
</evidence>
<dbReference type="EMBL" id="UFQT01000186">
    <property type="protein sequence ID" value="SSX21280.1"/>
    <property type="molecule type" value="Genomic_DNA"/>
</dbReference>
<comment type="subcellular location">
    <subcellularLocation>
        <location evidence="2">Golgi apparatus membrane</location>
        <topology evidence="2">Peripheral membrane protein</topology>
        <orientation evidence="2">Cytoplasmic side</orientation>
    </subcellularLocation>
</comment>
<dbReference type="Pfam" id="PF08318">
    <property type="entry name" value="COG4_m"/>
    <property type="match status" value="1"/>
</dbReference>
<dbReference type="SMART" id="SM00762">
    <property type="entry name" value="Cog4"/>
    <property type="match status" value="1"/>
</dbReference>
<evidence type="ECO:0000259" key="11">
    <source>
        <dbReference type="SMART" id="SM00762"/>
    </source>
</evidence>
<dbReference type="InterPro" id="IPR013167">
    <property type="entry name" value="COG4_M"/>
</dbReference>
<dbReference type="PANTHER" id="PTHR24016">
    <property type="entry name" value="CONSERVED OLIGOMERIC GOLGI COMPLEX SUBUNIT 4"/>
    <property type="match status" value="1"/>
</dbReference>
<keyword evidence="8" id="KW-0333">Golgi apparatus</keyword>
<dbReference type="GO" id="GO:0017119">
    <property type="term" value="C:Golgi transport complex"/>
    <property type="evidence" value="ECO:0007669"/>
    <property type="project" value="TreeGrafter"/>
</dbReference>
<dbReference type="GO" id="GO:0015031">
    <property type="term" value="P:protein transport"/>
    <property type="evidence" value="ECO:0007669"/>
    <property type="project" value="UniProtKB-KW"/>
</dbReference>
<reference evidence="12" key="1">
    <citation type="submission" date="2018-04" db="EMBL/GenBank/DDBJ databases">
        <authorList>
            <person name="Go L.Y."/>
            <person name="Mitchell J.A."/>
        </authorList>
    </citation>
    <scope>NUCLEOTIDE SEQUENCE</scope>
    <source>
        <tissue evidence="12">Whole organism</tissue>
    </source>
</reference>
<dbReference type="PANTHER" id="PTHR24016:SF0">
    <property type="entry name" value="CONSERVED OLIGOMERIC GOLGI COMPLEX SUBUNIT 4"/>
    <property type="match status" value="1"/>
</dbReference>
<feature type="domain" description="COG4 transport protein middle alpha-helical bundle" evidence="11">
    <location>
        <begin position="149"/>
        <end position="472"/>
    </location>
</feature>
<evidence type="ECO:0000256" key="2">
    <source>
        <dbReference type="ARBA" id="ARBA00004255"/>
    </source>
</evidence>
<evidence type="ECO:0000256" key="1">
    <source>
        <dbReference type="ARBA" id="ARBA00003627"/>
    </source>
</evidence>
<dbReference type="AlphaFoldDB" id="A0A336KIL1"/>
<name>A0A336KIL1_CULSO</name>
<dbReference type="FunFam" id="1.20.58.1970:FF:000002">
    <property type="entry name" value="Oligomeric Golgi complex subunit"/>
    <property type="match status" value="1"/>
</dbReference>
<keyword evidence="6" id="KW-0813">Transport</keyword>
<sequence length="749" mass="85150">MSYTIEDKTEGIEEINSRLQNILSKQCHVEAQILSIGKAMSTLSNTHSDAKNLSDRLISTANLAENVSAKVRRLDEARSRVSECQKRVHDLIDLQLCSEGVIQAIRDEDYEKGAAHVNRFLSMDKSLLKRTADDVSESISSVSQAVSTLEKAADQIRLVVTQKFDEAVNADDMASVERFFKIFPLLGMHDEGIERFFNYICTKLRTRADKELRSSMDQAKADKRMPIAFADTMTVLLETMARVIETNQPLIETYYGFGRLVQVVALLQRECDNEIRKLVTEFKNNRQISRRLSQINDYNKVSGASAISSGHYRKPSGGSIDKLSAKDVDVLINEITMMHSRAELYVKFIRKRVNNDLESSTLSEEEKEKRLSNLDDLIRKSGLKTQMQELISTYLQFERYFMEESVLKAISLDSYEAGQQNSSMIDDVFFIARKCIRRSIGTQSFDGVCAVINNAASCLDQDFLNALRTPLKAGYPSGYIDLAQAYNAFQTSIQQGRIQTNDAEQGRTNFIVQLNNADKSLEFIETLWKMMGDETRSAFPLTTQRENEILESCLAGLKSFSDSLKAVIDYGMQQLRSSAIKPRVHPWVDQFQSQNHNMNDEELAVYEAGETFVQSLIVQLDDLLNSFKIQLSQNNYDALVDIIVTDVTARMERAIKKCTYNRIGGLVLDTEMRTLASYFTNIGSWAVRDKLQRLSQIATLLNLEKVTDLLDFYDPKDQGTIWRLTKNEMRTVLALRTDFKLDDIKKIKL</sequence>